<dbReference type="InterPro" id="IPR013780">
    <property type="entry name" value="Glyco_hydro_b"/>
</dbReference>
<dbReference type="RefSeq" id="WP_101306560.1">
    <property type="nucleotide sequence ID" value="NZ_CP025299.1"/>
</dbReference>
<dbReference type="Proteomes" id="UP000233276">
    <property type="component" value="Chromosome"/>
</dbReference>
<feature type="domain" description="Glycosyl hydrolase family 31 C-terminal" evidence="6">
    <location>
        <begin position="651"/>
        <end position="734"/>
    </location>
</feature>
<dbReference type="Pfam" id="PF21568">
    <property type="entry name" value="AIMA-like_N"/>
    <property type="match status" value="1"/>
</dbReference>
<dbReference type="AlphaFoldDB" id="A0A2K9DWE8"/>
<dbReference type="SUPFAM" id="SSF51011">
    <property type="entry name" value="Glycosyl hydrolase domain"/>
    <property type="match status" value="1"/>
</dbReference>
<evidence type="ECO:0000313" key="9">
    <source>
        <dbReference type="Proteomes" id="UP000233276"/>
    </source>
</evidence>
<name>A0A2K9DWE8_9MICO</name>
<dbReference type="InterPro" id="IPR017853">
    <property type="entry name" value="GH"/>
</dbReference>
<dbReference type="EMBL" id="CP025299">
    <property type="protein sequence ID" value="AUG30174.1"/>
    <property type="molecule type" value="Genomic_DNA"/>
</dbReference>
<dbReference type="GO" id="GO:0004553">
    <property type="term" value="F:hydrolase activity, hydrolyzing O-glycosyl compounds"/>
    <property type="evidence" value="ECO:0007669"/>
    <property type="project" value="InterPro"/>
</dbReference>
<sequence>MIRHRPSGSGHPYSDDTEQRSPVQPVAGEPLRLGVRTSGDIDAVTVELRVDGADAVILPLARVARSSRGQAVDGGHLASAQARTARAAGGWQVELQAPPAGSVLRYRFAAAGTDRGGSTRWFETRVAAWRDADAAALAVEGTAVDVVPGTLQVLDDGERIHRLRFALPLAPGEHVTGFGERYDALDHRGAQLDAVVFEQYKSQGAHRRTYLPMPFAHVVGGAGWGLHVRTSRRVWFDIGEQVSDRLVIEADVDAASGAPAALSLALYTGDPTTVLDAFLAETGRPRVLPDWVFGLWASGNEWNTQAEVERQMALHREHDIPVRNVVIEAWSDEKSFTIFRDAQYAVREDGGPMRLADFTFPADGAWPDPKGMVDALHAHDVRVHLWQIPLLKLRPHPTGQAAADARAALAEGVVIRESAPDGTLRPYRNRGWWFPLSLMPDLTDERAAAWWTEKRRYLVEEVGIDGFKTDGGEHAWGEDLVYLDGSSGDVANNRFPVAYAAAYGRLLESAGKAPVTFSRAGFTGSPAHGAYWAGDENSTWEAFRWSMFAGLSAASCGIVYWGWDIAGFSGPIPDAELYVRAMAASVFVPIMQYHSEFNHHRLPSNDRTPWNIAERTGDEAVIPEVRALVRLRERLVPYLAEAAARAVSSSVPMMRPLYFDHPTDAAVWRHPLQWMLGSDLLVAPVLEPGAREWPVYLPSGSWVEARTGAALTGGRVVTVDVSARDAVPVFVRAEAWVALAPVLAPEREPHRDED</sequence>
<accession>A0A2K9DWE8</accession>
<dbReference type="Gene3D" id="2.60.40.1760">
    <property type="entry name" value="glycosyl hydrolase (family 31)"/>
    <property type="match status" value="1"/>
</dbReference>
<dbReference type="Pfam" id="PF21365">
    <property type="entry name" value="Glyco_hydro_31_3rd"/>
    <property type="match status" value="1"/>
</dbReference>
<dbReference type="InterPro" id="IPR048488">
    <property type="entry name" value="AIMA-like_N"/>
</dbReference>
<reference evidence="8 9" key="1">
    <citation type="submission" date="2017-12" db="EMBL/GenBank/DDBJ databases">
        <title>Isolation and characterization of estrogens degradatiion strain Microbacterium hominis SJTG1.</title>
        <authorList>
            <person name="Xiong W."/>
            <person name="Yin C."/>
            <person name="Zheng D."/>
            <person name="Liang R."/>
        </authorList>
    </citation>
    <scope>NUCLEOTIDE SEQUENCE [LARGE SCALE GENOMIC DNA]</scope>
    <source>
        <strain evidence="8 9">SJTG1</strain>
    </source>
</reference>
<gene>
    <name evidence="8" type="ORF">CXR34_12435</name>
</gene>
<feature type="domain" description="Glycoside hydrolase family 31 N-terminal" evidence="5">
    <location>
        <begin position="161"/>
        <end position="237"/>
    </location>
</feature>
<dbReference type="InterPro" id="IPR051816">
    <property type="entry name" value="Glycosyl_Hydrolase_31"/>
</dbReference>
<organism evidence="8 9">
    <name type="scientific">Microbacterium hominis</name>
    <dbReference type="NCBI Taxonomy" id="162426"/>
    <lineage>
        <taxon>Bacteria</taxon>
        <taxon>Bacillati</taxon>
        <taxon>Actinomycetota</taxon>
        <taxon>Actinomycetes</taxon>
        <taxon>Micrococcales</taxon>
        <taxon>Microbacteriaceae</taxon>
        <taxon>Microbacterium</taxon>
    </lineage>
</organism>
<proteinExistence type="inferred from homology"/>
<evidence type="ECO:0000256" key="2">
    <source>
        <dbReference type="RuleBase" id="RU361185"/>
    </source>
</evidence>
<keyword evidence="2" id="KW-0326">Glycosidase</keyword>
<dbReference type="GO" id="GO:0005975">
    <property type="term" value="P:carbohydrate metabolic process"/>
    <property type="evidence" value="ECO:0007669"/>
    <property type="project" value="InterPro"/>
</dbReference>
<evidence type="ECO:0000259" key="6">
    <source>
        <dbReference type="Pfam" id="PF21365"/>
    </source>
</evidence>
<evidence type="ECO:0000259" key="7">
    <source>
        <dbReference type="Pfam" id="PF21568"/>
    </source>
</evidence>
<evidence type="ECO:0000313" key="8">
    <source>
        <dbReference type="EMBL" id="AUG30174.1"/>
    </source>
</evidence>
<dbReference type="PANTHER" id="PTHR43863">
    <property type="entry name" value="HYDROLASE, PUTATIVE (AFU_ORTHOLOGUE AFUA_1G03140)-RELATED"/>
    <property type="match status" value="1"/>
</dbReference>
<evidence type="ECO:0000259" key="5">
    <source>
        <dbReference type="Pfam" id="PF13802"/>
    </source>
</evidence>
<keyword evidence="2 8" id="KW-0378">Hydrolase</keyword>
<dbReference type="Pfam" id="PF13802">
    <property type="entry name" value="Gal_mutarotas_2"/>
    <property type="match status" value="1"/>
</dbReference>
<dbReference type="Gene3D" id="3.20.20.80">
    <property type="entry name" value="Glycosidases"/>
    <property type="match status" value="1"/>
</dbReference>
<dbReference type="SUPFAM" id="SSF51445">
    <property type="entry name" value="(Trans)glycosidases"/>
    <property type="match status" value="1"/>
</dbReference>
<feature type="domain" description="1,3-alpha-isomaltosidase-like N-terminal" evidence="7">
    <location>
        <begin position="8"/>
        <end position="110"/>
    </location>
</feature>
<dbReference type="Gene3D" id="2.60.40.10">
    <property type="entry name" value="Immunoglobulins"/>
    <property type="match status" value="1"/>
</dbReference>
<evidence type="ECO:0000256" key="3">
    <source>
        <dbReference type="SAM" id="MobiDB-lite"/>
    </source>
</evidence>
<dbReference type="Pfam" id="PF01055">
    <property type="entry name" value="Glyco_hydro_31_2nd"/>
    <property type="match status" value="1"/>
</dbReference>
<feature type="region of interest" description="Disordered" evidence="3">
    <location>
        <begin position="1"/>
        <end position="30"/>
    </location>
</feature>
<protein>
    <submittedName>
        <fullName evidence="8">Glycoside hydrolase family 31</fullName>
    </submittedName>
</protein>
<dbReference type="InterPro" id="IPR048395">
    <property type="entry name" value="Glyco_hydro_31_C"/>
</dbReference>
<dbReference type="CDD" id="cd06597">
    <property type="entry name" value="GH31_transferase_CtsY"/>
    <property type="match status" value="1"/>
</dbReference>
<evidence type="ECO:0000259" key="4">
    <source>
        <dbReference type="Pfam" id="PF01055"/>
    </source>
</evidence>
<dbReference type="InterPro" id="IPR025887">
    <property type="entry name" value="Glyco_hydro_31_N_dom"/>
</dbReference>
<dbReference type="InterPro" id="IPR011013">
    <property type="entry name" value="Gal_mutarotase_sf_dom"/>
</dbReference>
<feature type="domain" description="Glycoside hydrolase family 31 TIM barrel" evidence="4">
    <location>
        <begin position="285"/>
        <end position="640"/>
    </location>
</feature>
<dbReference type="InterPro" id="IPR000322">
    <property type="entry name" value="Glyco_hydro_31_TIM"/>
</dbReference>
<dbReference type="InterPro" id="IPR013783">
    <property type="entry name" value="Ig-like_fold"/>
</dbReference>
<dbReference type="KEGG" id="mhos:CXR34_12435"/>
<dbReference type="PANTHER" id="PTHR43863:SF2">
    <property type="entry name" value="MALTASE-GLUCOAMYLASE"/>
    <property type="match status" value="1"/>
</dbReference>
<comment type="similarity">
    <text evidence="1 2">Belongs to the glycosyl hydrolase 31 family.</text>
</comment>
<dbReference type="SUPFAM" id="SSF74650">
    <property type="entry name" value="Galactose mutarotase-like"/>
    <property type="match status" value="1"/>
</dbReference>
<dbReference type="Gene3D" id="2.60.40.1180">
    <property type="entry name" value="Golgi alpha-mannosidase II"/>
    <property type="match status" value="1"/>
</dbReference>
<dbReference type="GO" id="GO:0030246">
    <property type="term" value="F:carbohydrate binding"/>
    <property type="evidence" value="ECO:0007669"/>
    <property type="project" value="InterPro"/>
</dbReference>
<dbReference type="CDD" id="cd14752">
    <property type="entry name" value="GH31_N"/>
    <property type="match status" value="1"/>
</dbReference>
<evidence type="ECO:0000256" key="1">
    <source>
        <dbReference type="ARBA" id="ARBA00007806"/>
    </source>
</evidence>